<dbReference type="PANTHER" id="PTHR23130:SF195">
    <property type="entry name" value="CYTOCHROME B561 AND DOMON DOMAIN-CONTAINING PROTEIN"/>
    <property type="match status" value="1"/>
</dbReference>
<dbReference type="EnsemblPlants" id="MELO3C021118.2.1">
    <property type="protein sequence ID" value="MELO3C021118.2.1"/>
    <property type="gene ID" value="MELO3C021118.2"/>
</dbReference>
<feature type="binding site" description="axial binding residue" evidence="12">
    <location>
        <position position="255"/>
    </location>
    <ligand>
        <name>heme b</name>
        <dbReference type="ChEBI" id="CHEBI:60344"/>
        <label>1</label>
    </ligand>
    <ligandPart>
        <name>Fe</name>
        <dbReference type="ChEBI" id="CHEBI:18248"/>
    </ligandPart>
</feature>
<keyword evidence="4 13" id="KW-0812">Transmembrane</keyword>
<keyword evidence="12" id="KW-0408">Iron</keyword>
<feature type="transmembrane region" description="Helical" evidence="13">
    <location>
        <begin position="291"/>
        <end position="308"/>
    </location>
</feature>
<feature type="domain" description="DOMON" evidence="15">
    <location>
        <begin position="47"/>
        <end position="156"/>
    </location>
</feature>
<feature type="transmembrane region" description="Helical" evidence="13">
    <location>
        <begin position="320"/>
        <end position="343"/>
    </location>
</feature>
<sequence length="397" mass="43680">MASSNWGLFSSLSLFLLFFSPAYSQPCSSRTFSNNNLYSHCSHLPSLSAFLHWTYDSSNSSLSLAFVAKSTGWIAWAINPTSTGMVGSQALVAYLDSGVPLVRTYNVASYGSVKPSKLSFEVWDTSAESSGGELIIFAKLKLPTAATTLNQVWQAGPSVDGTTLAVHPFQPENLNAKGTLGLSGGEVKNNDSGEVDSRTMRKNVPSLRIICRRGFWNIHGVLNAVSWGLLFPIGVVMARYLRVFPSADPAWFYLHISCQISAYAIGVAGWGTGMKLGSESEGFVAYDHRNIGIALFSMATLQMFALFLRPKKDHKYRVYWNVYHHSIGYSILILGIINVFKGFNMLNPDRKWKSTYIVVIAVVGVIAVVLEAFTWVVVLKRKSSKKSTKPFDGESHQ</sequence>
<dbReference type="Gramene" id="MELO3C021118.2.1">
    <property type="protein sequence ID" value="MELO3C021118.2.1"/>
    <property type="gene ID" value="MELO3C021118.2"/>
</dbReference>
<evidence type="ECO:0000256" key="3">
    <source>
        <dbReference type="ARBA" id="ARBA00022617"/>
    </source>
</evidence>
<feature type="binding site" description="axial binding residue" evidence="12">
    <location>
        <position position="324"/>
    </location>
    <ligand>
        <name>heme b</name>
        <dbReference type="ChEBI" id="CHEBI:60344"/>
        <label>1</label>
    </ligand>
    <ligandPart>
        <name>Fe</name>
        <dbReference type="ChEBI" id="CHEBI:18248"/>
    </ligandPart>
</feature>
<dbReference type="FunFam" id="1.20.120.1770:FF:000007">
    <property type="entry name" value="Cytochrome b561 and DOMON domain-containing protein"/>
    <property type="match status" value="1"/>
</dbReference>
<evidence type="ECO:0000256" key="12">
    <source>
        <dbReference type="PIRSR" id="PIRSR037471-1"/>
    </source>
</evidence>
<evidence type="ECO:0000256" key="8">
    <source>
        <dbReference type="ARBA" id="ARBA00022989"/>
    </source>
</evidence>
<name>A0A9I9DPA7_CUCME</name>
<keyword evidence="6 14" id="KW-0732">Signal</keyword>
<comment type="cofactor">
    <cofactor evidence="11">
        <name>heme b</name>
        <dbReference type="ChEBI" id="CHEBI:60344"/>
    </cofactor>
    <text evidence="11">Binds 2 heme b groups non-covalently.</text>
</comment>
<comment type="subcellular location">
    <subcellularLocation>
        <location evidence="1">Membrane</location>
        <topology evidence="1">Multi-pass membrane protein</topology>
    </subcellularLocation>
</comment>
<dbReference type="PROSITE" id="PS50836">
    <property type="entry name" value="DOMON"/>
    <property type="match status" value="1"/>
</dbReference>
<feature type="domain" description="Cytochrome b561" evidence="16">
    <location>
        <begin position="171"/>
        <end position="379"/>
    </location>
</feature>
<dbReference type="PROSITE" id="PS50939">
    <property type="entry name" value="CYTOCHROME_B561"/>
    <property type="match status" value="1"/>
</dbReference>
<dbReference type="InterPro" id="IPR006593">
    <property type="entry name" value="Cyt_b561/ferric_Rdtase_TM"/>
</dbReference>
<dbReference type="PIRSF" id="PIRSF037471">
    <property type="entry name" value="UCP037471"/>
    <property type="match status" value="1"/>
</dbReference>
<evidence type="ECO:0000256" key="11">
    <source>
        <dbReference type="PIRNR" id="PIRNR037471"/>
    </source>
</evidence>
<feature type="transmembrane region" description="Helical" evidence="13">
    <location>
        <begin position="215"/>
        <end position="238"/>
    </location>
</feature>
<organism evidence="17">
    <name type="scientific">Cucumis melo</name>
    <name type="common">Muskmelon</name>
    <dbReference type="NCBI Taxonomy" id="3656"/>
    <lineage>
        <taxon>Eukaryota</taxon>
        <taxon>Viridiplantae</taxon>
        <taxon>Streptophyta</taxon>
        <taxon>Embryophyta</taxon>
        <taxon>Tracheophyta</taxon>
        <taxon>Spermatophyta</taxon>
        <taxon>Magnoliopsida</taxon>
        <taxon>eudicotyledons</taxon>
        <taxon>Gunneridae</taxon>
        <taxon>Pentapetalae</taxon>
        <taxon>rosids</taxon>
        <taxon>fabids</taxon>
        <taxon>Cucurbitales</taxon>
        <taxon>Cucurbitaceae</taxon>
        <taxon>Benincaseae</taxon>
        <taxon>Cucumis</taxon>
    </lineage>
</organism>
<evidence type="ECO:0000259" key="15">
    <source>
        <dbReference type="PROSITE" id="PS50836"/>
    </source>
</evidence>
<evidence type="ECO:0000259" key="16">
    <source>
        <dbReference type="PROSITE" id="PS50939"/>
    </source>
</evidence>
<dbReference type="Gene3D" id="1.20.120.1770">
    <property type="match status" value="1"/>
</dbReference>
<evidence type="ECO:0000256" key="6">
    <source>
        <dbReference type="ARBA" id="ARBA00022729"/>
    </source>
</evidence>
<evidence type="ECO:0000256" key="9">
    <source>
        <dbReference type="ARBA" id="ARBA00023136"/>
    </source>
</evidence>
<dbReference type="InterPro" id="IPR017214">
    <property type="entry name" value="UCP037471"/>
</dbReference>
<dbReference type="GO" id="GO:0016020">
    <property type="term" value="C:membrane"/>
    <property type="evidence" value="ECO:0007669"/>
    <property type="project" value="UniProtKB-SubCell"/>
</dbReference>
<dbReference type="Pfam" id="PF03188">
    <property type="entry name" value="Cytochrom_B561"/>
    <property type="match status" value="1"/>
</dbReference>
<evidence type="ECO:0000313" key="17">
    <source>
        <dbReference type="EnsemblPlants" id="MELO3C021118.2.1"/>
    </source>
</evidence>
<keyword evidence="7 11" id="KW-0249">Electron transport</keyword>
<keyword evidence="9 11" id="KW-0472">Membrane</keyword>
<evidence type="ECO:0000256" key="5">
    <source>
        <dbReference type="ARBA" id="ARBA00022723"/>
    </source>
</evidence>
<evidence type="ECO:0000256" key="2">
    <source>
        <dbReference type="ARBA" id="ARBA00022448"/>
    </source>
</evidence>
<feature type="chain" id="PRO_5039923914" description="Cytochrome b561 and DOMON domain-containing protein" evidence="14">
    <location>
        <begin position="25"/>
        <end position="397"/>
    </location>
</feature>
<keyword evidence="8 13" id="KW-1133">Transmembrane helix</keyword>
<dbReference type="Pfam" id="PF04526">
    <property type="entry name" value="DUF568"/>
    <property type="match status" value="1"/>
</dbReference>
<evidence type="ECO:0000256" key="10">
    <source>
        <dbReference type="ARBA" id="ARBA00053871"/>
    </source>
</evidence>
<feature type="signal peptide" evidence="14">
    <location>
        <begin position="1"/>
        <end position="24"/>
    </location>
</feature>
<evidence type="ECO:0000256" key="4">
    <source>
        <dbReference type="ARBA" id="ARBA00022692"/>
    </source>
</evidence>
<dbReference type="PANTHER" id="PTHR23130">
    <property type="entry name" value="CYTOCHROME B561 AND DOMON DOMAIN-CONTAINING PROTEIN"/>
    <property type="match status" value="1"/>
</dbReference>
<evidence type="ECO:0000256" key="13">
    <source>
        <dbReference type="SAM" id="Phobius"/>
    </source>
</evidence>
<keyword evidence="3" id="KW-0349">Heme</keyword>
<feature type="transmembrane region" description="Helical" evidence="13">
    <location>
        <begin position="250"/>
        <end position="271"/>
    </location>
</feature>
<protein>
    <recommendedName>
        <fullName evidence="11">Cytochrome b561 and DOMON domain-containing protein</fullName>
    </recommendedName>
</protein>
<accession>A0A9I9DPA7</accession>
<feature type="binding site" description="axial binding residue" evidence="12">
    <location>
        <position position="219"/>
    </location>
    <ligand>
        <name>heme b</name>
        <dbReference type="ChEBI" id="CHEBI:60344"/>
        <label>1</label>
    </ligand>
    <ligandPart>
        <name>Fe</name>
        <dbReference type="ChEBI" id="CHEBI:18248"/>
    </ligandPart>
</feature>
<evidence type="ECO:0000256" key="7">
    <source>
        <dbReference type="ARBA" id="ARBA00022982"/>
    </source>
</evidence>
<dbReference type="InterPro" id="IPR045265">
    <property type="entry name" value="AIR12_DOMON"/>
</dbReference>
<keyword evidence="5 12" id="KW-0479">Metal-binding</keyword>
<dbReference type="InterPro" id="IPR005018">
    <property type="entry name" value="DOMON_domain"/>
</dbReference>
<dbReference type="SMART" id="SM00665">
    <property type="entry name" value="B561"/>
    <property type="match status" value="1"/>
</dbReference>
<feature type="transmembrane region" description="Helical" evidence="13">
    <location>
        <begin position="355"/>
        <end position="379"/>
    </location>
</feature>
<comment type="function">
    <text evidence="10">May act as a catecholamine-responsive trans-membrane electron transporter.</text>
</comment>
<evidence type="ECO:0000256" key="14">
    <source>
        <dbReference type="SAM" id="SignalP"/>
    </source>
</evidence>
<dbReference type="GO" id="GO:0046872">
    <property type="term" value="F:metal ion binding"/>
    <property type="evidence" value="ECO:0007669"/>
    <property type="project" value="UniProtKB-KW"/>
</dbReference>
<evidence type="ECO:0000256" key="1">
    <source>
        <dbReference type="ARBA" id="ARBA00004141"/>
    </source>
</evidence>
<dbReference type="AlphaFoldDB" id="A0A9I9DPA7"/>
<feature type="binding site" description="axial binding residue" evidence="12">
    <location>
        <position position="288"/>
    </location>
    <ligand>
        <name>heme b</name>
        <dbReference type="ChEBI" id="CHEBI:60344"/>
        <label>1</label>
    </ligand>
    <ligandPart>
        <name>Fe</name>
        <dbReference type="ChEBI" id="CHEBI:18248"/>
    </ligandPart>
</feature>
<dbReference type="CDD" id="cd08760">
    <property type="entry name" value="Cyt_b561_FRRS1_like"/>
    <property type="match status" value="1"/>
</dbReference>
<keyword evidence="2 11" id="KW-0813">Transport</keyword>
<reference evidence="17" key="1">
    <citation type="submission" date="2023-03" db="UniProtKB">
        <authorList>
            <consortium name="EnsemblPlants"/>
        </authorList>
    </citation>
    <scope>IDENTIFICATION</scope>
</reference>
<dbReference type="CDD" id="cd09629">
    <property type="entry name" value="DOMON_CIL1_like"/>
    <property type="match status" value="1"/>
</dbReference>
<proteinExistence type="predicted"/>